<dbReference type="Gene3D" id="3.30.200.20">
    <property type="entry name" value="Phosphorylase Kinase, domain 1"/>
    <property type="match status" value="1"/>
</dbReference>
<dbReference type="Proteomes" id="UP001285441">
    <property type="component" value="Unassembled WGS sequence"/>
</dbReference>
<keyword evidence="2" id="KW-0723">Serine/threonine-protein kinase</keyword>
<dbReference type="SMART" id="SM00220">
    <property type="entry name" value="S_TKc"/>
    <property type="match status" value="1"/>
</dbReference>
<feature type="region of interest" description="Disordered" evidence="9">
    <location>
        <begin position="221"/>
        <end position="286"/>
    </location>
</feature>
<protein>
    <recommendedName>
        <fullName evidence="1">non-specific serine/threonine protein kinase</fullName>
        <ecNumber evidence="1">2.7.11.1</ecNumber>
    </recommendedName>
</protein>
<dbReference type="InterPro" id="IPR051334">
    <property type="entry name" value="SRPK"/>
</dbReference>
<dbReference type="GO" id="GO:0005524">
    <property type="term" value="F:ATP binding"/>
    <property type="evidence" value="ECO:0007669"/>
    <property type="project" value="UniProtKB-KW"/>
</dbReference>
<evidence type="ECO:0000313" key="11">
    <source>
        <dbReference type="EMBL" id="KAK3391165.1"/>
    </source>
</evidence>
<organism evidence="11 12">
    <name type="scientific">Podospora didyma</name>
    <dbReference type="NCBI Taxonomy" id="330526"/>
    <lineage>
        <taxon>Eukaryota</taxon>
        <taxon>Fungi</taxon>
        <taxon>Dikarya</taxon>
        <taxon>Ascomycota</taxon>
        <taxon>Pezizomycotina</taxon>
        <taxon>Sordariomycetes</taxon>
        <taxon>Sordariomycetidae</taxon>
        <taxon>Sordariales</taxon>
        <taxon>Podosporaceae</taxon>
        <taxon>Podospora</taxon>
    </lineage>
</organism>
<evidence type="ECO:0000256" key="2">
    <source>
        <dbReference type="ARBA" id="ARBA00022527"/>
    </source>
</evidence>
<comment type="catalytic activity">
    <reaction evidence="7">
        <text>L-threonyl-[protein] + ATP = O-phospho-L-threonyl-[protein] + ADP + H(+)</text>
        <dbReference type="Rhea" id="RHEA:46608"/>
        <dbReference type="Rhea" id="RHEA-COMP:11060"/>
        <dbReference type="Rhea" id="RHEA-COMP:11605"/>
        <dbReference type="ChEBI" id="CHEBI:15378"/>
        <dbReference type="ChEBI" id="CHEBI:30013"/>
        <dbReference type="ChEBI" id="CHEBI:30616"/>
        <dbReference type="ChEBI" id="CHEBI:61977"/>
        <dbReference type="ChEBI" id="CHEBI:456216"/>
        <dbReference type="EC" id="2.7.11.1"/>
    </reaction>
</comment>
<dbReference type="AlphaFoldDB" id="A0AAE0U5B1"/>
<keyword evidence="3" id="KW-0808">Transferase</keyword>
<reference evidence="11" key="2">
    <citation type="submission" date="2023-06" db="EMBL/GenBank/DDBJ databases">
        <authorList>
            <consortium name="Lawrence Berkeley National Laboratory"/>
            <person name="Haridas S."/>
            <person name="Hensen N."/>
            <person name="Bonometti L."/>
            <person name="Westerberg I."/>
            <person name="Brannstrom I.O."/>
            <person name="Guillou S."/>
            <person name="Cros-Aarteil S."/>
            <person name="Calhoun S."/>
            <person name="Kuo A."/>
            <person name="Mondo S."/>
            <person name="Pangilinan J."/>
            <person name="Riley R."/>
            <person name="LaButti K."/>
            <person name="Andreopoulos B."/>
            <person name="Lipzen A."/>
            <person name="Chen C."/>
            <person name="Yanf M."/>
            <person name="Daum C."/>
            <person name="Ng V."/>
            <person name="Clum A."/>
            <person name="Steindorff A."/>
            <person name="Ohm R."/>
            <person name="Martin F."/>
            <person name="Silar P."/>
            <person name="Natvig D."/>
            <person name="Lalanne C."/>
            <person name="Gautier V."/>
            <person name="Ament-velasquez S.L."/>
            <person name="Kruys A."/>
            <person name="Hutchinson M.I."/>
            <person name="Powell A.J."/>
            <person name="Barry K."/>
            <person name="Miller A.N."/>
            <person name="Grigoriev I.V."/>
            <person name="Debuchy R."/>
            <person name="Gladieux P."/>
            <person name="Thoren M.H."/>
            <person name="Johannesson H."/>
        </authorList>
    </citation>
    <scope>NUCLEOTIDE SEQUENCE</scope>
    <source>
        <strain evidence="11">CBS 232.78</strain>
    </source>
</reference>
<name>A0AAE0U5B1_9PEZI</name>
<dbReference type="InterPro" id="IPR011009">
    <property type="entry name" value="Kinase-like_dom_sf"/>
</dbReference>
<dbReference type="InterPro" id="IPR000719">
    <property type="entry name" value="Prot_kinase_dom"/>
</dbReference>
<proteinExistence type="predicted"/>
<dbReference type="PROSITE" id="PS50011">
    <property type="entry name" value="PROTEIN_KINASE_DOM"/>
    <property type="match status" value="1"/>
</dbReference>
<reference evidence="11" key="1">
    <citation type="journal article" date="2023" name="Mol. Phylogenet. Evol.">
        <title>Genome-scale phylogeny and comparative genomics of the fungal order Sordariales.</title>
        <authorList>
            <person name="Hensen N."/>
            <person name="Bonometti L."/>
            <person name="Westerberg I."/>
            <person name="Brannstrom I.O."/>
            <person name="Guillou S."/>
            <person name="Cros-Aarteil S."/>
            <person name="Calhoun S."/>
            <person name="Haridas S."/>
            <person name="Kuo A."/>
            <person name="Mondo S."/>
            <person name="Pangilinan J."/>
            <person name="Riley R."/>
            <person name="LaButti K."/>
            <person name="Andreopoulos B."/>
            <person name="Lipzen A."/>
            <person name="Chen C."/>
            <person name="Yan M."/>
            <person name="Daum C."/>
            <person name="Ng V."/>
            <person name="Clum A."/>
            <person name="Steindorff A."/>
            <person name="Ohm R.A."/>
            <person name="Martin F."/>
            <person name="Silar P."/>
            <person name="Natvig D.O."/>
            <person name="Lalanne C."/>
            <person name="Gautier V."/>
            <person name="Ament-Velasquez S.L."/>
            <person name="Kruys A."/>
            <person name="Hutchinson M.I."/>
            <person name="Powell A.J."/>
            <person name="Barry K."/>
            <person name="Miller A.N."/>
            <person name="Grigoriev I.V."/>
            <person name="Debuchy R."/>
            <person name="Gladieux P."/>
            <person name="Hiltunen Thoren M."/>
            <person name="Johannesson H."/>
        </authorList>
    </citation>
    <scope>NUCLEOTIDE SEQUENCE</scope>
    <source>
        <strain evidence="11">CBS 232.78</strain>
    </source>
</reference>
<evidence type="ECO:0000256" key="1">
    <source>
        <dbReference type="ARBA" id="ARBA00012513"/>
    </source>
</evidence>
<evidence type="ECO:0000256" key="6">
    <source>
        <dbReference type="ARBA" id="ARBA00022840"/>
    </source>
</evidence>
<comment type="catalytic activity">
    <reaction evidence="8">
        <text>L-seryl-[protein] + ATP = O-phospho-L-seryl-[protein] + ADP + H(+)</text>
        <dbReference type="Rhea" id="RHEA:17989"/>
        <dbReference type="Rhea" id="RHEA-COMP:9863"/>
        <dbReference type="Rhea" id="RHEA-COMP:11604"/>
        <dbReference type="ChEBI" id="CHEBI:15378"/>
        <dbReference type="ChEBI" id="CHEBI:29999"/>
        <dbReference type="ChEBI" id="CHEBI:30616"/>
        <dbReference type="ChEBI" id="CHEBI:83421"/>
        <dbReference type="ChEBI" id="CHEBI:456216"/>
        <dbReference type="EC" id="2.7.11.1"/>
    </reaction>
</comment>
<dbReference type="Pfam" id="PF00069">
    <property type="entry name" value="Pkinase"/>
    <property type="match status" value="2"/>
</dbReference>
<keyword evidence="5 11" id="KW-0418">Kinase</keyword>
<evidence type="ECO:0000259" key="10">
    <source>
        <dbReference type="PROSITE" id="PS50011"/>
    </source>
</evidence>
<dbReference type="GO" id="GO:0050684">
    <property type="term" value="P:regulation of mRNA processing"/>
    <property type="evidence" value="ECO:0007669"/>
    <property type="project" value="TreeGrafter"/>
</dbReference>
<evidence type="ECO:0000256" key="3">
    <source>
        <dbReference type="ARBA" id="ARBA00022679"/>
    </source>
</evidence>
<dbReference type="PANTHER" id="PTHR47634">
    <property type="entry name" value="PROTEIN KINASE DOMAIN-CONTAINING PROTEIN-RELATED"/>
    <property type="match status" value="1"/>
</dbReference>
<dbReference type="EMBL" id="JAULSW010000002">
    <property type="protein sequence ID" value="KAK3391165.1"/>
    <property type="molecule type" value="Genomic_DNA"/>
</dbReference>
<sequence length="564" mass="64095">MAANNNSIYANGRVKGESPENYVPGKFHPVHLGDVLNGRYHVFRKLGVGSQATVWLARDMGDSSPTGKRRYVAIKMFGSKTSESEIRLDKALRSEQQLAHPGKRHLELALDSFIVQGLNGDHFCKVLEPLGQSFKDVLDTAFERRSELNEQTGKPGEEWMGRVLPGDTWSGKAAKRACWQLLLGLDYLHNQGIAHRDIQPGNVCMALGYDLDALSENEIQKDVWPCPPAPPSGEEAVVNEEKSNQDNQDDQEVTTANTTLPRDPRDAASSDETSESSEEEDDPAEIEWQRRFDEGEKWAAEQWASFEQGKPLAEPHSAEWNKANFFLSRDSIELLRRSDGHPLGSDEIQYTVAPSRLPDSNDEDPLLEDKEFRLVLVDLGFACAFDQCEQHLLRNLSDYRPPELLIDIPCTHKADIFSLGLLFWEIVMLRRLVETRFENDDSEKTLEKSRLLRDLANRLGPIPMSLREKWKRADEFVDADGNALDMQERDGEEYGEDDFESGDIWYQARRRQPLDWRDGRPAGELESFVGLVAKMLSFEPEKRPSTGELRRHAWFKNLEESLLG</sequence>
<feature type="compositionally biased region" description="Acidic residues" evidence="9">
    <location>
        <begin position="272"/>
        <end position="285"/>
    </location>
</feature>
<evidence type="ECO:0000256" key="7">
    <source>
        <dbReference type="ARBA" id="ARBA00047899"/>
    </source>
</evidence>
<evidence type="ECO:0000313" key="12">
    <source>
        <dbReference type="Proteomes" id="UP001285441"/>
    </source>
</evidence>
<keyword evidence="12" id="KW-1185">Reference proteome</keyword>
<dbReference type="SUPFAM" id="SSF56112">
    <property type="entry name" value="Protein kinase-like (PK-like)"/>
    <property type="match status" value="1"/>
</dbReference>
<dbReference type="EC" id="2.7.11.1" evidence="1"/>
<keyword evidence="4" id="KW-0547">Nucleotide-binding</keyword>
<evidence type="ECO:0000256" key="8">
    <source>
        <dbReference type="ARBA" id="ARBA00048679"/>
    </source>
</evidence>
<keyword evidence="6" id="KW-0067">ATP-binding</keyword>
<evidence type="ECO:0000256" key="4">
    <source>
        <dbReference type="ARBA" id="ARBA00022741"/>
    </source>
</evidence>
<evidence type="ECO:0000256" key="5">
    <source>
        <dbReference type="ARBA" id="ARBA00022777"/>
    </source>
</evidence>
<evidence type="ECO:0000256" key="9">
    <source>
        <dbReference type="SAM" id="MobiDB-lite"/>
    </source>
</evidence>
<comment type="caution">
    <text evidence="11">The sequence shown here is derived from an EMBL/GenBank/DDBJ whole genome shotgun (WGS) entry which is preliminary data.</text>
</comment>
<feature type="domain" description="Protein kinase" evidence="10">
    <location>
        <begin position="40"/>
        <end position="555"/>
    </location>
</feature>
<dbReference type="GO" id="GO:0004674">
    <property type="term" value="F:protein serine/threonine kinase activity"/>
    <property type="evidence" value="ECO:0007669"/>
    <property type="project" value="UniProtKB-KW"/>
</dbReference>
<accession>A0AAE0U5B1</accession>
<dbReference type="Gene3D" id="1.10.510.10">
    <property type="entry name" value="Transferase(Phosphotransferase) domain 1"/>
    <property type="match status" value="1"/>
</dbReference>
<dbReference type="GO" id="GO:0000245">
    <property type="term" value="P:spliceosomal complex assembly"/>
    <property type="evidence" value="ECO:0007669"/>
    <property type="project" value="TreeGrafter"/>
</dbReference>
<dbReference type="PANTHER" id="PTHR47634:SF9">
    <property type="entry name" value="PROTEIN KINASE DOMAIN-CONTAINING PROTEIN-RELATED"/>
    <property type="match status" value="1"/>
</dbReference>
<gene>
    <name evidence="11" type="ORF">B0H63DRAFT_467395</name>
</gene>